<proteinExistence type="evidence at transcript level"/>
<feature type="domain" description="RUN" evidence="6">
    <location>
        <begin position="95"/>
        <end position="227"/>
    </location>
</feature>
<name>Q0VFL6_XENTR</name>
<evidence type="ECO:0000313" key="7">
    <source>
        <dbReference type="EMBL" id="AAI18784.1"/>
    </source>
</evidence>
<dbReference type="AGR" id="Xenbase:XB-GENE-1020955"/>
<evidence type="ECO:0000259" key="6">
    <source>
        <dbReference type="PROSITE" id="PS50826"/>
    </source>
</evidence>
<gene>
    <name evidence="7 9 10" type="primary">rufy3</name>
    <name evidence="9" type="synonym">ripx</name>
    <name evidence="9" type="synonym">singar1</name>
</gene>
<dbReference type="HOGENOM" id="CLU_014576_0_0_1"/>
<reference evidence="9" key="1">
    <citation type="journal article" date="2002" name="Dev. Dyn.">
        <title>Genetic and genomic tools for Xenopus research: The NIH Xenopus initiative.</title>
        <authorList>
            <person name="Klein S.L."/>
            <person name="Strausberg R.L."/>
            <person name="Wagner L."/>
            <person name="Pontius J."/>
            <person name="Clifton S.W."/>
            <person name="Richardson P."/>
        </authorList>
    </citation>
    <scope>NUCLEOTIDE SEQUENCE</scope>
</reference>
<dbReference type="eggNOG" id="KOG4381">
    <property type="taxonomic scope" value="Eukaryota"/>
</dbReference>
<dbReference type="GO" id="GO:0012505">
    <property type="term" value="C:endomembrane system"/>
    <property type="evidence" value="ECO:0007669"/>
    <property type="project" value="UniProtKB-SubCell"/>
</dbReference>
<evidence type="ECO:0000313" key="10">
    <source>
        <dbReference type="Xenbase" id="XB-GENE-1020955"/>
    </source>
</evidence>
<dbReference type="FunFam" id="1.20.5.170:FF:000013">
    <property type="entry name" value="RUN and FYVE domain-containing 1"/>
    <property type="match status" value="1"/>
</dbReference>
<dbReference type="SMART" id="SM00593">
    <property type="entry name" value="RUN"/>
    <property type="match status" value="1"/>
</dbReference>
<reference evidence="7" key="2">
    <citation type="submission" date="2006-07" db="EMBL/GenBank/DDBJ databases">
        <authorList>
            <consortium name="NIH - Xenopus Gene Collection (XGC) project"/>
        </authorList>
    </citation>
    <scope>NUCLEOTIDE SEQUENCE [LARGE SCALE MRNA]</scope>
    <source>
        <tissue evidence="7">Brain</tissue>
    </source>
</reference>
<keyword evidence="4" id="KW-0472">Membrane</keyword>
<dbReference type="PANTHER" id="PTHR45956:SF1">
    <property type="entry name" value="PROTEIN RUFY3"/>
    <property type="match status" value="1"/>
</dbReference>
<dbReference type="PANTHER" id="PTHR45956">
    <property type="entry name" value="RUN AND FYVE DOMAIN-CONTAINING PROTEIN 2-LIKE PROTEIN"/>
    <property type="match status" value="1"/>
</dbReference>
<dbReference type="SUPFAM" id="SSF140741">
    <property type="entry name" value="RUN domain-like"/>
    <property type="match status" value="1"/>
</dbReference>
<dbReference type="Gene3D" id="1.20.58.900">
    <property type="match status" value="1"/>
</dbReference>
<dbReference type="OrthoDB" id="79871at2759"/>
<dbReference type="GeneID" id="779660"/>
<evidence type="ECO:0000256" key="5">
    <source>
        <dbReference type="SAM" id="Coils"/>
    </source>
</evidence>
<evidence type="ECO:0000313" key="8">
    <source>
        <dbReference type="Proteomes" id="UP000008143"/>
    </source>
</evidence>
<sequence>MSALTPPSDMPTPTTDKITQAAMETIYLCKFRVSMDGEWLCLRELDDISLTPDPEPNPEDPNYLMANERMNLMNMAKLSIKGLIESALNLGRTLDSDYAPLQQFFVVMEHCLKHGLKAKKTFLGQNKSFWGPLELVEKLVPEAAEITASVKDLPGLRTPVGRGRAWLRLALMQKKLSEYMKALINRKDLLSEFYEPNALMMEEEGAIISGLLVGLNVIDANFCMKGEDLDSQVGVIDFSMYLKEGPIAKCSEGDGQITAILDQKNYVEELNRQLSATVNNLQAKVDALEKSNTKLTEELAVANNRIITMQEEMERIKEETSYYSEASKKVNKQERTADGQALSEVKKHLKEETQLRLDIEKELEVQIGMRQEMELAMKMLDKDVCEKQDALAALRQQLDDLRALKHELSFKLQSSDLALKQKSELNSRLEEKTNQMAATVKQLEQSEKDLVKQAKTLNSVAHKLLQKQH</sequence>
<feature type="coiled-coil region" evidence="5">
    <location>
        <begin position="271"/>
        <end position="319"/>
    </location>
</feature>
<dbReference type="Xenbase" id="XB-GENE-1020955">
    <property type="gene designation" value="rufy3"/>
</dbReference>
<accession>Q0VFL6</accession>
<dbReference type="DNASU" id="779660"/>
<dbReference type="CDD" id="cd17696">
    <property type="entry name" value="RUN_RUFY3"/>
    <property type="match status" value="1"/>
</dbReference>
<comment type="subcellular location">
    <subcellularLocation>
        <location evidence="1">Endomembrane system</location>
    </subcellularLocation>
</comment>
<evidence type="ECO:0000313" key="9">
    <source>
        <dbReference type="RefSeq" id="NP_001072214.1"/>
    </source>
</evidence>
<dbReference type="EMBL" id="BC118783">
    <property type="protein sequence ID" value="AAI18784.1"/>
    <property type="molecule type" value="mRNA"/>
</dbReference>
<feature type="coiled-coil region" evidence="5">
    <location>
        <begin position="387"/>
        <end position="449"/>
    </location>
</feature>
<dbReference type="InterPro" id="IPR004012">
    <property type="entry name" value="Run_dom"/>
</dbReference>
<dbReference type="CTD" id="22902"/>
<evidence type="ECO:0000256" key="2">
    <source>
        <dbReference type="ARBA" id="ARBA00022553"/>
    </source>
</evidence>
<reference evidence="9" key="3">
    <citation type="submission" date="2025-04" db="UniProtKB">
        <authorList>
            <consortium name="RefSeq"/>
        </authorList>
    </citation>
    <scope>IDENTIFICATION</scope>
</reference>
<dbReference type="AlphaFoldDB" id="Q0VFL6"/>
<dbReference type="Gene3D" id="1.20.5.170">
    <property type="match status" value="1"/>
</dbReference>
<dbReference type="InterPro" id="IPR047334">
    <property type="entry name" value="RUN_RUFY3"/>
</dbReference>
<evidence type="ECO:0000256" key="1">
    <source>
        <dbReference type="ARBA" id="ARBA00004308"/>
    </source>
</evidence>
<dbReference type="PROSITE" id="PS50826">
    <property type="entry name" value="RUN"/>
    <property type="match status" value="1"/>
</dbReference>
<protein>
    <submittedName>
        <fullName evidence="9">Protein RUFY3</fullName>
    </submittedName>
    <submittedName>
        <fullName evidence="7">RUN and FYVE domain containing 3</fullName>
    </submittedName>
</protein>
<dbReference type="KEGG" id="xtr:779660"/>
<dbReference type="Pfam" id="PF02759">
    <property type="entry name" value="RUN"/>
    <property type="match status" value="1"/>
</dbReference>
<dbReference type="InterPro" id="IPR037213">
    <property type="entry name" value="Run_dom_sf"/>
</dbReference>
<organism evidence="7">
    <name type="scientific">Xenopus tropicalis</name>
    <name type="common">Western clawed frog</name>
    <name type="synonym">Silurana tropicalis</name>
    <dbReference type="NCBI Taxonomy" id="8364"/>
    <lineage>
        <taxon>Eukaryota</taxon>
        <taxon>Metazoa</taxon>
        <taxon>Chordata</taxon>
        <taxon>Craniata</taxon>
        <taxon>Vertebrata</taxon>
        <taxon>Euteleostomi</taxon>
        <taxon>Amphibia</taxon>
        <taxon>Batrachia</taxon>
        <taxon>Anura</taxon>
        <taxon>Pipoidea</taxon>
        <taxon>Pipidae</taxon>
        <taxon>Xenopodinae</taxon>
        <taxon>Xenopus</taxon>
        <taxon>Silurana</taxon>
    </lineage>
</organism>
<keyword evidence="8" id="KW-1185">Reference proteome</keyword>
<evidence type="ECO:0000256" key="3">
    <source>
        <dbReference type="ARBA" id="ARBA00023054"/>
    </source>
</evidence>
<keyword evidence="3 5" id="KW-0175">Coiled coil</keyword>
<dbReference type="InterPro" id="IPR047335">
    <property type="entry name" value="RUFY1-3"/>
</dbReference>
<keyword evidence="2" id="KW-0597">Phosphoprotein</keyword>
<dbReference type="Proteomes" id="UP000008143">
    <property type="component" value="Chromosome 1"/>
</dbReference>
<evidence type="ECO:0000256" key="4">
    <source>
        <dbReference type="ARBA" id="ARBA00023136"/>
    </source>
</evidence>
<dbReference type="RefSeq" id="NP_001072214.1">
    <property type="nucleotide sequence ID" value="NM_001078746.1"/>
</dbReference>
<dbReference type="FunFam" id="1.20.58.900:FF:000001">
    <property type="entry name" value="RUN and FYVE domain containing 2"/>
    <property type="match status" value="1"/>
</dbReference>